<protein>
    <recommendedName>
        <fullName evidence="3 7">3-deoxy-D-manno-octulosonic acid transferase</fullName>
        <shortName evidence="7">Kdo transferase</shortName>
        <ecNumber evidence="2 7">2.4.99.12</ecNumber>
    </recommendedName>
    <alternativeName>
        <fullName evidence="5 7">Lipid IV(A) 3-deoxy-D-manno-octulosonic acid transferase</fullName>
    </alternativeName>
</protein>
<dbReference type="EC" id="2.4.99.12" evidence="2 7"/>
<gene>
    <name evidence="9" type="ORF">ACFOUP_16710</name>
</gene>
<evidence type="ECO:0000256" key="4">
    <source>
        <dbReference type="ARBA" id="ARBA00022679"/>
    </source>
</evidence>
<dbReference type="Gene3D" id="3.40.50.2000">
    <property type="entry name" value="Glycogen Phosphorylase B"/>
    <property type="match status" value="1"/>
</dbReference>
<comment type="function">
    <text evidence="7">Involved in lipopolysaccharide (LPS) biosynthesis. Catalyzes the transfer of 3-deoxy-D-manno-octulosonate (Kdo) residue(s) from CMP-Kdo to lipid IV(A), the tetraacyldisaccharide-1,4'-bisphosphate precursor of lipid A.</text>
</comment>
<feature type="domain" description="3-deoxy-D-manno-octulosonic-acid transferase N-terminal" evidence="8">
    <location>
        <begin position="46"/>
        <end position="209"/>
    </location>
</feature>
<proteinExistence type="inferred from homology"/>
<comment type="caution">
    <text evidence="9">The sequence shown here is derived from an EMBL/GenBank/DDBJ whole genome shotgun (WGS) entry which is preliminary data.</text>
</comment>
<dbReference type="GO" id="GO:0016740">
    <property type="term" value="F:transferase activity"/>
    <property type="evidence" value="ECO:0007669"/>
    <property type="project" value="UniProtKB-KW"/>
</dbReference>
<dbReference type="InterPro" id="IPR039901">
    <property type="entry name" value="Kdotransferase"/>
</dbReference>
<evidence type="ECO:0000256" key="5">
    <source>
        <dbReference type="ARBA" id="ARBA00031445"/>
    </source>
</evidence>
<evidence type="ECO:0000256" key="3">
    <source>
        <dbReference type="ARBA" id="ARBA00019077"/>
    </source>
</evidence>
<dbReference type="Proteomes" id="UP001595766">
    <property type="component" value="Unassembled WGS sequence"/>
</dbReference>
<dbReference type="InterPro" id="IPR038107">
    <property type="entry name" value="Glycos_transf_N_sf"/>
</dbReference>
<name>A0ABV8ENX9_9BACT</name>
<keyword evidence="10" id="KW-1185">Reference proteome</keyword>
<keyword evidence="4 7" id="KW-0808">Transferase</keyword>
<dbReference type="PANTHER" id="PTHR42755:SF1">
    <property type="entry name" value="3-DEOXY-D-MANNO-OCTULOSONIC ACID TRANSFERASE, MITOCHONDRIAL-RELATED"/>
    <property type="match status" value="1"/>
</dbReference>
<comment type="catalytic activity">
    <reaction evidence="6 7">
        <text>lipid IVA (E. coli) + CMP-3-deoxy-beta-D-manno-octulosonate = alpha-Kdo-(2-&gt;6)-lipid IVA (E. coli) + CMP + H(+)</text>
        <dbReference type="Rhea" id="RHEA:28066"/>
        <dbReference type="ChEBI" id="CHEBI:15378"/>
        <dbReference type="ChEBI" id="CHEBI:58603"/>
        <dbReference type="ChEBI" id="CHEBI:60364"/>
        <dbReference type="ChEBI" id="CHEBI:60377"/>
        <dbReference type="ChEBI" id="CHEBI:85987"/>
        <dbReference type="EC" id="2.4.99.12"/>
    </reaction>
</comment>
<evidence type="ECO:0000259" key="8">
    <source>
        <dbReference type="Pfam" id="PF04413"/>
    </source>
</evidence>
<evidence type="ECO:0000313" key="10">
    <source>
        <dbReference type="Proteomes" id="UP001595766"/>
    </source>
</evidence>
<evidence type="ECO:0000313" key="9">
    <source>
        <dbReference type="EMBL" id="MFC3978028.1"/>
    </source>
</evidence>
<keyword evidence="7" id="KW-1003">Cell membrane</keyword>
<reference evidence="10" key="1">
    <citation type="journal article" date="2019" name="Int. J. Syst. Evol. Microbiol.">
        <title>The Global Catalogue of Microorganisms (GCM) 10K type strain sequencing project: providing services to taxonomists for standard genome sequencing and annotation.</title>
        <authorList>
            <consortium name="The Broad Institute Genomics Platform"/>
            <consortium name="The Broad Institute Genome Sequencing Center for Infectious Disease"/>
            <person name="Wu L."/>
            <person name="Ma J."/>
        </authorList>
    </citation>
    <scope>NUCLEOTIDE SEQUENCE [LARGE SCALE GENOMIC DNA]</scope>
    <source>
        <strain evidence="10">CECT 8551</strain>
    </source>
</reference>
<evidence type="ECO:0000256" key="7">
    <source>
        <dbReference type="RuleBase" id="RU365103"/>
    </source>
</evidence>
<evidence type="ECO:0000256" key="6">
    <source>
        <dbReference type="ARBA" id="ARBA00049183"/>
    </source>
</evidence>
<dbReference type="RefSeq" id="WP_241296188.1">
    <property type="nucleotide sequence ID" value="NZ_JAKZGR010000012.1"/>
</dbReference>
<organism evidence="9 10">
    <name type="scientific">Belliella kenyensis</name>
    <dbReference type="NCBI Taxonomy" id="1472724"/>
    <lineage>
        <taxon>Bacteria</taxon>
        <taxon>Pseudomonadati</taxon>
        <taxon>Bacteroidota</taxon>
        <taxon>Cytophagia</taxon>
        <taxon>Cytophagales</taxon>
        <taxon>Cyclobacteriaceae</taxon>
        <taxon>Belliella</taxon>
    </lineage>
</organism>
<accession>A0ABV8ENX9</accession>
<dbReference type="PANTHER" id="PTHR42755">
    <property type="entry name" value="3-DEOXY-MANNO-OCTULOSONATE CYTIDYLYLTRANSFERASE"/>
    <property type="match status" value="1"/>
</dbReference>
<dbReference type="EMBL" id="JBHSAV010000092">
    <property type="protein sequence ID" value="MFC3978028.1"/>
    <property type="molecule type" value="Genomic_DNA"/>
</dbReference>
<evidence type="ECO:0000256" key="1">
    <source>
        <dbReference type="ARBA" id="ARBA00004713"/>
    </source>
</evidence>
<comment type="pathway">
    <text evidence="1 7">Bacterial outer membrane biogenesis; LPS core biosynthesis.</text>
</comment>
<dbReference type="Pfam" id="PF04413">
    <property type="entry name" value="Glycos_transf_N"/>
    <property type="match status" value="1"/>
</dbReference>
<evidence type="ECO:0000256" key="2">
    <source>
        <dbReference type="ARBA" id="ARBA00012621"/>
    </source>
</evidence>
<dbReference type="InterPro" id="IPR007507">
    <property type="entry name" value="Glycos_transf_N"/>
</dbReference>
<keyword evidence="7" id="KW-0448">Lipopolysaccharide biosynthesis</keyword>
<sequence>MKIIYNFSMFLFSILVKLLQNSRPKIKQFVQGRKEVLDHIQEFKSKFKEDVAWFHVASLGEYEQSRPVILHFKKKKPEVKIAVSFFSPSGYEHVKRKNKGEADLLLYLPIDTPKNAREFLSELKPKYAFFVKYDLWANYIFEAKRQQIPLYLFSAAMREDQVYFQVFGGFFRKILQSFDHIFTQNERSIDLLHQINISSCTHVGDTRFDRVNQISSSPTRYEEVELFCNNIRTIVLGSVWEADMDVWIPWINSSQGYKFIIAPHDIDQVQIDKWMNQITLQSTKFSSKSPILRNVDVLFIDNIGMLSSLYQYAYIAYVGGAFGKGLHNILEPLAFGIPVLFGELRKPKKFPEACISIEYGASGTIADLEALNTTITALEDPELYEKTCEASRQLVKENLGSARKIVEKVLSS</sequence>
<dbReference type="Gene3D" id="3.40.50.11720">
    <property type="entry name" value="3-Deoxy-D-manno-octulosonic-acid transferase, N-terminal domain"/>
    <property type="match status" value="1"/>
</dbReference>
<comment type="subcellular location">
    <subcellularLocation>
        <location evidence="7">Cell membrane</location>
    </subcellularLocation>
</comment>
<comment type="similarity">
    <text evidence="7">Belongs to the glycosyltransferase group 1 family.</text>
</comment>
<keyword evidence="7" id="KW-0472">Membrane</keyword>